<reference evidence="2" key="2">
    <citation type="submission" date="2020-09" db="EMBL/GenBank/DDBJ databases">
        <authorList>
            <person name="Sun Q."/>
            <person name="Zhou Y."/>
        </authorList>
    </citation>
    <scope>NUCLEOTIDE SEQUENCE</scope>
    <source>
        <strain evidence="2">CGMCC 1.15447</strain>
    </source>
</reference>
<keyword evidence="3" id="KW-1185">Reference proteome</keyword>
<dbReference type="EMBL" id="BMJB01000002">
    <property type="protein sequence ID" value="GGA74179.1"/>
    <property type="molecule type" value="Genomic_DNA"/>
</dbReference>
<accession>A0A916RXL1</accession>
<comment type="caution">
    <text evidence="2">The sequence shown here is derived from an EMBL/GenBank/DDBJ whole genome shotgun (WGS) entry which is preliminary data.</text>
</comment>
<reference evidence="2" key="1">
    <citation type="journal article" date="2014" name="Int. J. Syst. Evol. Microbiol.">
        <title>Complete genome sequence of Corynebacterium casei LMG S-19264T (=DSM 44701T), isolated from a smear-ripened cheese.</title>
        <authorList>
            <consortium name="US DOE Joint Genome Institute (JGI-PGF)"/>
            <person name="Walter F."/>
            <person name="Albersmeier A."/>
            <person name="Kalinowski J."/>
            <person name="Ruckert C."/>
        </authorList>
    </citation>
    <scope>NUCLEOTIDE SEQUENCE</scope>
    <source>
        <strain evidence="2">CGMCC 1.15447</strain>
    </source>
</reference>
<sequence length="193" mass="21285">MRAMRKYLAASLLGLSLSLAAQTNTAASQSQSNEKLIQMAQEDQLARTSALTQAERAKAFQADATRLAAVKEMIAQNQLATGLDYFNAALIMQHGQTSDDYLLAHTLAVIGISKGNRNCIWLSAATLDRYLFSMKQPQIYGTQSHRLDPAKPFTMEPYADQLVTDGLRKELDVPAEAVQKQRLDKLNQSLLAK</sequence>
<feature type="signal peptide" evidence="1">
    <location>
        <begin position="1"/>
        <end position="26"/>
    </location>
</feature>
<feature type="chain" id="PRO_5037931315" evidence="1">
    <location>
        <begin position="27"/>
        <end position="193"/>
    </location>
</feature>
<evidence type="ECO:0000256" key="1">
    <source>
        <dbReference type="SAM" id="SignalP"/>
    </source>
</evidence>
<keyword evidence="1" id="KW-0732">Signal</keyword>
<evidence type="ECO:0000313" key="3">
    <source>
        <dbReference type="Proteomes" id="UP000648801"/>
    </source>
</evidence>
<proteinExistence type="predicted"/>
<name>A0A916RXL1_9BACT</name>
<dbReference type="AlphaFoldDB" id="A0A916RXL1"/>
<protein>
    <submittedName>
        <fullName evidence="2">Uncharacterized protein</fullName>
    </submittedName>
</protein>
<gene>
    <name evidence="2" type="ORF">GCM10011507_26940</name>
</gene>
<evidence type="ECO:0000313" key="2">
    <source>
        <dbReference type="EMBL" id="GGA74179.1"/>
    </source>
</evidence>
<dbReference type="Proteomes" id="UP000648801">
    <property type="component" value="Unassembled WGS sequence"/>
</dbReference>
<organism evidence="2 3">
    <name type="scientific">Edaphobacter acidisoli</name>
    <dbReference type="NCBI Taxonomy" id="2040573"/>
    <lineage>
        <taxon>Bacteria</taxon>
        <taxon>Pseudomonadati</taxon>
        <taxon>Acidobacteriota</taxon>
        <taxon>Terriglobia</taxon>
        <taxon>Terriglobales</taxon>
        <taxon>Acidobacteriaceae</taxon>
        <taxon>Edaphobacter</taxon>
    </lineage>
</organism>